<sequence>MKYVNPNATINGLDGVLDPSEYVRQLPALAPDLPVGARAFATDAGHYDFSSRRCVKDLALGRVTVTEDDAGMRLDIGFRHNCWKHEEDLSIGYVGVSVISTCAARICIAVS</sequence>
<comment type="caution">
    <text evidence="1">The sequence shown here is derived from an EMBL/GenBank/DDBJ whole genome shotgun (WGS) entry which is preliminary data.</text>
</comment>
<gene>
    <name evidence="1" type="ORF">ACFYXI_18295</name>
</gene>
<dbReference type="RefSeq" id="WP_387412558.1">
    <property type="nucleotide sequence ID" value="NZ_JBIASD010000011.1"/>
</dbReference>
<dbReference type="Proteomes" id="UP001602013">
    <property type="component" value="Unassembled WGS sequence"/>
</dbReference>
<accession>A0ABW6SRL2</accession>
<reference evidence="1 2" key="1">
    <citation type="submission" date="2024-10" db="EMBL/GenBank/DDBJ databases">
        <title>The Natural Products Discovery Center: Release of the First 8490 Sequenced Strains for Exploring Actinobacteria Biosynthetic Diversity.</title>
        <authorList>
            <person name="Kalkreuter E."/>
            <person name="Kautsar S.A."/>
            <person name="Yang D."/>
            <person name="Bader C.D."/>
            <person name="Teijaro C.N."/>
            <person name="Fluegel L."/>
            <person name="Davis C.M."/>
            <person name="Simpson J.R."/>
            <person name="Lauterbach L."/>
            <person name="Steele A.D."/>
            <person name="Gui C."/>
            <person name="Meng S."/>
            <person name="Li G."/>
            <person name="Viehrig K."/>
            <person name="Ye F."/>
            <person name="Su P."/>
            <person name="Kiefer A.F."/>
            <person name="Nichols A."/>
            <person name="Cepeda A.J."/>
            <person name="Yan W."/>
            <person name="Fan B."/>
            <person name="Jiang Y."/>
            <person name="Adhikari A."/>
            <person name="Zheng C.-J."/>
            <person name="Schuster L."/>
            <person name="Cowan T.M."/>
            <person name="Smanski M.J."/>
            <person name="Chevrette M.G."/>
            <person name="De Carvalho L.P.S."/>
            <person name="Shen B."/>
        </authorList>
    </citation>
    <scope>NUCLEOTIDE SEQUENCE [LARGE SCALE GENOMIC DNA]</scope>
    <source>
        <strain evidence="1 2">NPDC002173</strain>
    </source>
</reference>
<evidence type="ECO:0000313" key="2">
    <source>
        <dbReference type="Proteomes" id="UP001602013"/>
    </source>
</evidence>
<keyword evidence="2" id="KW-1185">Reference proteome</keyword>
<protein>
    <submittedName>
        <fullName evidence="1">Uncharacterized protein</fullName>
    </submittedName>
</protein>
<proteinExistence type="predicted"/>
<dbReference type="EMBL" id="JBIASD010000011">
    <property type="protein sequence ID" value="MFF3667551.1"/>
    <property type="molecule type" value="Genomic_DNA"/>
</dbReference>
<name>A0ABW6SRL2_9ACTN</name>
<evidence type="ECO:0000313" key="1">
    <source>
        <dbReference type="EMBL" id="MFF3667551.1"/>
    </source>
</evidence>
<organism evidence="1 2">
    <name type="scientific">Microtetraspora malaysiensis</name>
    <dbReference type="NCBI Taxonomy" id="161358"/>
    <lineage>
        <taxon>Bacteria</taxon>
        <taxon>Bacillati</taxon>
        <taxon>Actinomycetota</taxon>
        <taxon>Actinomycetes</taxon>
        <taxon>Streptosporangiales</taxon>
        <taxon>Streptosporangiaceae</taxon>
        <taxon>Microtetraspora</taxon>
    </lineage>
</organism>